<dbReference type="InterPro" id="IPR050832">
    <property type="entry name" value="Bact_Acetyltransf"/>
</dbReference>
<dbReference type="InterPro" id="IPR000182">
    <property type="entry name" value="GNAT_dom"/>
</dbReference>
<name>A0ABP9UGU0_9BACT</name>
<evidence type="ECO:0000256" key="1">
    <source>
        <dbReference type="ARBA" id="ARBA00022679"/>
    </source>
</evidence>
<evidence type="ECO:0000313" key="5">
    <source>
        <dbReference type="Proteomes" id="UP001476282"/>
    </source>
</evidence>
<dbReference type="EMBL" id="BAABRI010000001">
    <property type="protein sequence ID" value="GAA5480885.1"/>
    <property type="molecule type" value="Genomic_DNA"/>
</dbReference>
<evidence type="ECO:0000259" key="3">
    <source>
        <dbReference type="PROSITE" id="PS51186"/>
    </source>
</evidence>
<evidence type="ECO:0000256" key="2">
    <source>
        <dbReference type="ARBA" id="ARBA00023315"/>
    </source>
</evidence>
<gene>
    <name evidence="4" type="ORF">Hsar01_00089</name>
</gene>
<dbReference type="Gene3D" id="3.40.630.30">
    <property type="match status" value="1"/>
</dbReference>
<keyword evidence="1" id="KW-0808">Transferase</keyword>
<evidence type="ECO:0000313" key="4">
    <source>
        <dbReference type="EMBL" id="GAA5480885.1"/>
    </source>
</evidence>
<dbReference type="CDD" id="cd04301">
    <property type="entry name" value="NAT_SF"/>
    <property type="match status" value="1"/>
</dbReference>
<keyword evidence="2" id="KW-0012">Acyltransferase</keyword>
<dbReference type="Pfam" id="PF13508">
    <property type="entry name" value="Acetyltransf_7"/>
    <property type="match status" value="1"/>
</dbReference>
<organism evidence="4 5">
    <name type="scientific">Haloferula sargassicola</name>
    <dbReference type="NCBI Taxonomy" id="490096"/>
    <lineage>
        <taxon>Bacteria</taxon>
        <taxon>Pseudomonadati</taxon>
        <taxon>Verrucomicrobiota</taxon>
        <taxon>Verrucomicrobiia</taxon>
        <taxon>Verrucomicrobiales</taxon>
        <taxon>Verrucomicrobiaceae</taxon>
        <taxon>Haloferula</taxon>
    </lineage>
</organism>
<dbReference type="InterPro" id="IPR016181">
    <property type="entry name" value="Acyl_CoA_acyltransferase"/>
</dbReference>
<dbReference type="PANTHER" id="PTHR43877">
    <property type="entry name" value="AMINOALKYLPHOSPHONATE N-ACETYLTRANSFERASE-RELATED-RELATED"/>
    <property type="match status" value="1"/>
</dbReference>
<protein>
    <recommendedName>
        <fullName evidence="3">N-acetyltransferase domain-containing protein</fullName>
    </recommendedName>
</protein>
<dbReference type="SUPFAM" id="SSF55729">
    <property type="entry name" value="Acyl-CoA N-acyltransferases (Nat)"/>
    <property type="match status" value="1"/>
</dbReference>
<dbReference type="PANTHER" id="PTHR43877:SF1">
    <property type="entry name" value="ACETYLTRANSFERASE"/>
    <property type="match status" value="1"/>
</dbReference>
<keyword evidence="5" id="KW-1185">Reference proteome</keyword>
<feature type="domain" description="N-acetyltransferase" evidence="3">
    <location>
        <begin position="4"/>
        <end position="145"/>
    </location>
</feature>
<reference evidence="4 5" key="1">
    <citation type="submission" date="2024-02" db="EMBL/GenBank/DDBJ databases">
        <title>Haloferula sargassicola NBRC 104335.</title>
        <authorList>
            <person name="Ichikawa N."/>
            <person name="Katano-Makiyama Y."/>
            <person name="Hidaka K."/>
        </authorList>
    </citation>
    <scope>NUCLEOTIDE SEQUENCE [LARGE SCALE GENOMIC DNA]</scope>
    <source>
        <strain evidence="4 5">NBRC 104335</strain>
    </source>
</reference>
<dbReference type="PROSITE" id="PS51186">
    <property type="entry name" value="GNAT"/>
    <property type="match status" value="1"/>
</dbReference>
<comment type="caution">
    <text evidence="4">The sequence shown here is derived from an EMBL/GenBank/DDBJ whole genome shotgun (WGS) entry which is preliminary data.</text>
</comment>
<proteinExistence type="predicted"/>
<dbReference type="Proteomes" id="UP001476282">
    <property type="component" value="Unassembled WGS sequence"/>
</dbReference>
<accession>A0ABP9UGU0</accession>
<sequence>MAHVVVRKAETEDAVAMSRLSGLLGYPQGPARILGRLEVYRRSGGEVWVAEVDGQVVGFLSFHTQPCFHAAEMLGRVTAMCVDRKRCGAGRAMIEVMEAAARKLGCSRVEVTSGEHRAQEAHLFYEAMGYQRTSVRFVKPLTRPR</sequence>